<evidence type="ECO:0000313" key="3">
    <source>
        <dbReference type="Proteomes" id="UP000253083"/>
    </source>
</evidence>
<dbReference type="Proteomes" id="UP000253083">
    <property type="component" value="Unassembled WGS sequence"/>
</dbReference>
<name>A0A395JVI2_9GAMM</name>
<organism evidence="2 3">
    <name type="scientific">Arenicella xantha</name>
    <dbReference type="NCBI Taxonomy" id="644221"/>
    <lineage>
        <taxon>Bacteria</taxon>
        <taxon>Pseudomonadati</taxon>
        <taxon>Pseudomonadota</taxon>
        <taxon>Gammaproteobacteria</taxon>
        <taxon>Arenicellales</taxon>
        <taxon>Arenicellaceae</taxon>
        <taxon>Arenicella</taxon>
    </lineage>
</organism>
<dbReference type="InParanoid" id="A0A395JVI2"/>
<accession>A0A395JVI2</accession>
<sequence length="241" mass="25912">MQLFKRTYSILLLTLSLLSAASVAAEKTILPETEGLWEYTSLVTSKGEDRPLTGIFLIKNGTFLQQSMYKSEPFDQQGSMAHAGTCWAGGAGLRLAADQTLHVYPLAKAPTSKLDSDGATEHDLKVTRNGDNLTLVFSAGAGTVQTLKRVGSGDDMQVYQLADGKLALSDGYFILVSGSPQGSVSGHGKYEQNGKVLTLNAISWSQSDGLNHRNLKDVSFKAFFDGKTLNLPDGKTFNVVD</sequence>
<keyword evidence="1" id="KW-0732">Signal</keyword>
<evidence type="ECO:0000256" key="1">
    <source>
        <dbReference type="SAM" id="SignalP"/>
    </source>
</evidence>
<proteinExistence type="predicted"/>
<gene>
    <name evidence="2" type="ORF">DFR28_101965</name>
</gene>
<evidence type="ECO:0008006" key="4">
    <source>
        <dbReference type="Google" id="ProtNLM"/>
    </source>
</evidence>
<evidence type="ECO:0000313" key="2">
    <source>
        <dbReference type="EMBL" id="RBP53578.1"/>
    </source>
</evidence>
<reference evidence="2 3" key="1">
    <citation type="submission" date="2018-06" db="EMBL/GenBank/DDBJ databases">
        <title>Genomic Encyclopedia of Type Strains, Phase IV (KMG-IV): sequencing the most valuable type-strain genomes for metagenomic binning, comparative biology and taxonomic classification.</title>
        <authorList>
            <person name="Goeker M."/>
        </authorList>
    </citation>
    <scope>NUCLEOTIDE SEQUENCE [LARGE SCALE GENOMIC DNA]</scope>
    <source>
        <strain evidence="2 3">DSM 24032</strain>
    </source>
</reference>
<feature type="chain" id="PRO_5017223428" description="Lipocalin-like protein" evidence="1">
    <location>
        <begin position="25"/>
        <end position="241"/>
    </location>
</feature>
<keyword evidence="3" id="KW-1185">Reference proteome</keyword>
<dbReference type="RefSeq" id="WP_113953132.1">
    <property type="nucleotide sequence ID" value="NZ_QNRT01000001.1"/>
</dbReference>
<protein>
    <recommendedName>
        <fullName evidence="4">Lipocalin-like protein</fullName>
    </recommendedName>
</protein>
<dbReference type="OrthoDB" id="5736944at2"/>
<dbReference type="AlphaFoldDB" id="A0A395JVI2"/>
<feature type="signal peptide" evidence="1">
    <location>
        <begin position="1"/>
        <end position="24"/>
    </location>
</feature>
<dbReference type="EMBL" id="QNRT01000001">
    <property type="protein sequence ID" value="RBP53578.1"/>
    <property type="molecule type" value="Genomic_DNA"/>
</dbReference>
<comment type="caution">
    <text evidence="2">The sequence shown here is derived from an EMBL/GenBank/DDBJ whole genome shotgun (WGS) entry which is preliminary data.</text>
</comment>